<sequence>MAHRGRRSASSSSTRVTVAICRIHLLRGSSRCRLPGALHRRRTIFFTAAVVQTFPRLVQASIIA</sequence>
<reference evidence="2" key="4">
    <citation type="journal article" date="2007" name="Genome Res.">
        <title>Curated Genome Annotation of Oryza sativa ssp. japonica and Comparative Genome Analysis with Arabidopsis thaliana.</title>
        <authorList>
            <consortium name="The Rice Annotation Project (RAP)"/>
            <person name="Itoh T."/>
            <person name="Tanaka T."/>
            <person name="Barrero R.A."/>
            <person name="Yamasaki C."/>
            <person name="Fujii Y."/>
            <person name="Hilton P.B."/>
            <person name="Antonio B.A."/>
            <person name="Aono H."/>
            <person name="Apweiler R."/>
            <person name="Bruskiewich R."/>
            <person name="Bureau T."/>
            <person name="Burr F."/>
            <person name="Costa de Oliveira A."/>
            <person name="Fuks G."/>
            <person name="Habara T."/>
            <person name="Haberer G."/>
            <person name="Han B."/>
            <person name="Harada E."/>
            <person name="Hiraki A.T."/>
            <person name="Hirochika H."/>
            <person name="Hoen D."/>
            <person name="Hokari H."/>
            <person name="Hosokawa S."/>
            <person name="Hsing Y."/>
            <person name="Ikawa H."/>
            <person name="Ikeo K."/>
            <person name="Imanishi T."/>
            <person name="Ito Y."/>
            <person name="Jaiswal P."/>
            <person name="Kanno M."/>
            <person name="Kawahara Y."/>
            <person name="Kawamura T."/>
            <person name="Kawashima H."/>
            <person name="Khurana J.P."/>
            <person name="Kikuchi S."/>
            <person name="Komatsu S."/>
            <person name="Koyanagi K.O."/>
            <person name="Kubooka H."/>
            <person name="Lieberherr D."/>
            <person name="Lin Y.C."/>
            <person name="Lonsdale D."/>
            <person name="Matsumoto T."/>
            <person name="Matsuya A."/>
            <person name="McCombie W.R."/>
            <person name="Messing J."/>
            <person name="Miyao A."/>
            <person name="Mulder N."/>
            <person name="Nagamura Y."/>
            <person name="Nam J."/>
            <person name="Namiki N."/>
            <person name="Numa H."/>
            <person name="Nurimoto S."/>
            <person name="O'donovan C."/>
            <person name="Ohyanagi H."/>
            <person name="Okido T."/>
            <person name="Oota S."/>
            <person name="Osato N."/>
            <person name="Palmer L.E."/>
            <person name="Quetier F."/>
            <person name="Raghuvanshi S."/>
            <person name="Saichi N."/>
            <person name="Sakai H."/>
            <person name="Sakai Y."/>
            <person name="Sakata K."/>
            <person name="Sakurai T."/>
            <person name="Sato F."/>
            <person name="Sato Y."/>
            <person name="Schoof H."/>
            <person name="Seki M."/>
            <person name="Shibata M."/>
            <person name="Shimizu Y."/>
            <person name="Shinozaki K."/>
            <person name="Shinso Y."/>
            <person name="Singh N.K."/>
            <person name="Smith-White B."/>
            <person name="Takeda J."/>
            <person name="Tanino M."/>
            <person name="Tatusova T."/>
            <person name="Thongjuea S."/>
            <person name="Todokoro F."/>
            <person name="Tsugane M."/>
            <person name="Tyagi A.K."/>
            <person name="Vanavichit A."/>
            <person name="Wang A."/>
            <person name="Wing R.A."/>
            <person name="Yamaguchi K."/>
            <person name="Yamamoto M."/>
            <person name="Yamamoto N."/>
            <person name="Yu Y."/>
            <person name="Zhang H."/>
            <person name="Zhao Q."/>
            <person name="Higo K."/>
            <person name="Burr B."/>
            <person name="Gojobori T."/>
            <person name="Sasaki T."/>
        </authorList>
    </citation>
    <scope>NUCLEOTIDE SEQUENCE</scope>
</reference>
<evidence type="ECO:0000313" key="2">
    <source>
        <dbReference type="EMBL" id="BAF16695.2"/>
    </source>
</evidence>
<reference evidence="1" key="1">
    <citation type="submission" date="2004-09" db="EMBL/GenBank/DDBJ databases">
        <title>Oryza sativa PAC P0672D07 genomic sequence.</title>
        <authorList>
            <person name="Chow T.-Y."/>
            <person name="Hsing Y.-I.C."/>
            <person name="Chen C.-S."/>
            <person name="Chen H.-H."/>
            <person name="Liu S.-M."/>
            <person name="Chao Y.-T."/>
            <person name="Chang S.-J."/>
            <person name="Chen H.-C."/>
            <person name="Chen S.-K."/>
            <person name="Chen T.-R."/>
            <person name="Chen Y.-L."/>
            <person name="Cheng C.-H."/>
            <person name="Chung C.-I."/>
            <person name="Han S.-Y."/>
            <person name="Hsiao S.-H."/>
            <person name="Hsiung J.-N."/>
            <person name="Hsu C.-H."/>
            <person name="Huang J.-J."/>
            <person name="Kau P.-I."/>
            <person name="Lee M.-C."/>
            <person name="Leu H.-L."/>
            <person name="Li Y.-F."/>
            <person name="Lin S.-J."/>
            <person name="Lin Y.-C."/>
            <person name="Wu S.-W."/>
            <person name="Yu C.-Y."/>
            <person name="Yu S.-W."/>
            <person name="Wu H.-P."/>
            <person name="Shaw J.-F."/>
        </authorList>
    </citation>
    <scope>NUCLEOTIDE SEQUENCE</scope>
</reference>
<dbReference type="AlphaFoldDB" id="Q65WU9"/>
<accession>Q0DKC8</accession>
<dbReference type="Proteomes" id="UP000000763">
    <property type="component" value="Chromosome 5"/>
</dbReference>
<dbReference type="KEGG" id="dosa:Os05g0172800"/>
<name>Q65WU9_ORYSJ</name>
<reference evidence="2" key="5">
    <citation type="journal article" date="2008" name="Nucleic Acids Res.">
        <title>The Rice Annotation Project Database (RAP-DB): 2008 update.</title>
        <authorList>
            <consortium name="The Rice Annotation Project (RAP)"/>
            <person name="Tanaka T."/>
            <person name="Antonio B.A."/>
            <person name="Kikuchi S."/>
            <person name="Matsumoto T."/>
            <person name="Nagamura Y."/>
            <person name="Numa H."/>
            <person name="Sakai H."/>
            <person name="Wu J."/>
            <person name="Itoh T."/>
            <person name="Sasaki T."/>
            <person name="Aono R."/>
            <person name="Fujii Y."/>
            <person name="Habara T."/>
            <person name="Harada E."/>
            <person name="Kanno M."/>
            <person name="Kawahara Y."/>
            <person name="Kawashima H."/>
            <person name="Kubooka H."/>
            <person name="Matsuya A."/>
            <person name="Nakaoka H."/>
            <person name="Saichi N."/>
            <person name="Sanbonmatsu R."/>
            <person name="Sato Y."/>
            <person name="Shinso Y."/>
            <person name="Suzuki M."/>
            <person name="Takeda J."/>
            <person name="Tanino M."/>
            <person name="Todokoro F."/>
            <person name="Yamaguchi K."/>
            <person name="Yamamoto N."/>
            <person name="Yamasaki C."/>
            <person name="Imanishi T."/>
            <person name="Okido T."/>
            <person name="Tada M."/>
            <person name="Ikeo K."/>
            <person name="Tateno Y."/>
            <person name="Gojobori T."/>
            <person name="Lin Y.C."/>
            <person name="Wei F.J."/>
            <person name="Hsing Y.I."/>
            <person name="Zhao Q."/>
            <person name="Han B."/>
            <person name="Kramer M.R."/>
            <person name="McCombie R.W."/>
            <person name="Lonsdale D."/>
            <person name="O'Donovan C.C."/>
            <person name="Whitfield E.J."/>
            <person name="Apweiler R."/>
            <person name="Koyanagi K.O."/>
            <person name="Khurana J.P."/>
            <person name="Raghuvanshi S."/>
            <person name="Singh N.K."/>
            <person name="Tyagi A.K."/>
            <person name="Haberer G."/>
            <person name="Fujisawa M."/>
            <person name="Hosokawa S."/>
            <person name="Ito Y."/>
            <person name="Ikawa H."/>
            <person name="Shibata M."/>
            <person name="Yamamoto M."/>
            <person name="Bruskiewich R.M."/>
            <person name="Hoen D.R."/>
            <person name="Bureau TE."/>
            <person name="Namiki N."/>
            <person name="Ohyanagi H."/>
            <person name="Sakai Y."/>
            <person name="Nobushima S."/>
            <person name="Sakata K."/>
            <person name="Barrero R.A."/>
            <person name="Sato Y."/>
            <person name="Souvorov A."/>
            <person name="Smith-White B."/>
            <person name="Tatusova T."/>
            <person name="An S."/>
            <person name="An G."/>
            <person name="OOta S."/>
            <person name="Fuks G."/>
            <person name="Messing J."/>
            <person name="Christie K.R."/>
            <person name="Lieberherr D."/>
            <person name="Kim H."/>
            <person name="Zuccolo A."/>
            <person name="Wing R.A."/>
            <person name="Nobuta K."/>
            <person name="Green P.J."/>
            <person name="Lu C."/>
            <person name="Meyers BC."/>
            <person name="Chaparro C."/>
            <person name="Piegu B."/>
            <person name="Panaud O."/>
            <person name="Echeverria M."/>
        </authorList>
    </citation>
    <scope>NUCLEOTIDE SEQUENCE</scope>
</reference>
<reference evidence="2" key="3">
    <citation type="journal article" date="2006" name="Nucleic Acids Res.">
        <title>The Rice Annotation Project Database (RAP-DB): hub for Oryza sativa ssp. japonica genome information.</title>
        <authorList>
            <person name="Ohyanagi H."/>
            <person name="Tanaka T."/>
            <person name="Sakai H."/>
            <person name="Shigemoto Y."/>
            <person name="Yamaguchi K."/>
            <person name="Habara T."/>
            <person name="Fujii Y."/>
            <person name="Antonio B.A."/>
            <person name="Nagamura Y."/>
            <person name="Imanishi T."/>
            <person name="Ikeo K."/>
            <person name="Itoh T."/>
            <person name="Gojobori T."/>
            <person name="Sasaki T."/>
        </authorList>
    </citation>
    <scope>NUCLEOTIDE SEQUENCE</scope>
</reference>
<reference evidence="2 3" key="2">
    <citation type="journal article" date="2005" name="Nature">
        <title>The map-based sequence of the rice genome.</title>
        <authorList>
            <consortium name="International rice genome sequencing project (IRGSP)"/>
            <person name="Matsumoto T."/>
            <person name="Wu J."/>
            <person name="Kanamori H."/>
            <person name="Katayose Y."/>
            <person name="Fujisawa M."/>
            <person name="Namiki N."/>
            <person name="Mizuno H."/>
            <person name="Yamamoto K."/>
            <person name="Antonio B.A."/>
            <person name="Baba T."/>
            <person name="Sakata K."/>
            <person name="Nagamura Y."/>
            <person name="Aoki H."/>
            <person name="Arikawa K."/>
            <person name="Arita K."/>
            <person name="Bito T."/>
            <person name="Chiden Y."/>
            <person name="Fujitsuka N."/>
            <person name="Fukunaka R."/>
            <person name="Hamada M."/>
            <person name="Harada C."/>
            <person name="Hayashi A."/>
            <person name="Hijishita S."/>
            <person name="Honda M."/>
            <person name="Hosokawa S."/>
            <person name="Ichikawa Y."/>
            <person name="Idonuma A."/>
            <person name="Iijima M."/>
            <person name="Ikeda M."/>
            <person name="Ikeno M."/>
            <person name="Ito K."/>
            <person name="Ito S."/>
            <person name="Ito T."/>
            <person name="Ito Y."/>
            <person name="Ito Y."/>
            <person name="Iwabuchi A."/>
            <person name="Kamiya K."/>
            <person name="Karasawa W."/>
            <person name="Kurita K."/>
            <person name="Katagiri S."/>
            <person name="Kikuta A."/>
            <person name="Kobayashi H."/>
            <person name="Kobayashi N."/>
            <person name="Machita K."/>
            <person name="Maehara T."/>
            <person name="Masukawa M."/>
            <person name="Mizubayashi T."/>
            <person name="Mukai Y."/>
            <person name="Nagasaki H."/>
            <person name="Nagata Y."/>
            <person name="Naito S."/>
            <person name="Nakashima M."/>
            <person name="Nakama Y."/>
            <person name="Nakamichi Y."/>
            <person name="Nakamura M."/>
            <person name="Meguro A."/>
            <person name="Negishi M."/>
            <person name="Ohta I."/>
            <person name="Ohta T."/>
            <person name="Okamoto M."/>
            <person name="Ono N."/>
            <person name="Saji S."/>
            <person name="Sakaguchi M."/>
            <person name="Sakai K."/>
            <person name="Shibata M."/>
            <person name="Shimokawa T."/>
            <person name="Song J."/>
            <person name="Takazaki Y."/>
            <person name="Terasawa K."/>
            <person name="Tsugane M."/>
            <person name="Tsuji K."/>
            <person name="Ueda S."/>
            <person name="Waki K."/>
            <person name="Yamagata H."/>
            <person name="Yamamoto M."/>
            <person name="Yamamoto S."/>
            <person name="Yamane H."/>
            <person name="Yoshiki S."/>
            <person name="Yoshihara R."/>
            <person name="Yukawa K."/>
            <person name="Zhong H."/>
            <person name="Yano M."/>
            <person name="Yuan Q."/>
            <person name="Ouyang S."/>
            <person name="Liu J."/>
            <person name="Jones K.M."/>
            <person name="Gansberger K."/>
            <person name="Moffat K."/>
            <person name="Hill J."/>
            <person name="Bera J."/>
            <person name="Fadrosh D."/>
            <person name="Jin S."/>
            <person name="Johri S."/>
            <person name="Kim M."/>
            <person name="Overton L."/>
            <person name="Reardon M."/>
            <person name="Tsitrin T."/>
            <person name="Vuong H."/>
            <person name="Weaver B."/>
            <person name="Ciecko A."/>
            <person name="Tallon L."/>
            <person name="Jackson J."/>
            <person name="Pai G."/>
            <person name="Aken S.V."/>
            <person name="Utterback T."/>
            <person name="Reidmuller S."/>
            <person name="Feldblyum T."/>
            <person name="Hsiao J."/>
            <person name="Zismann V."/>
            <person name="Iobst S."/>
            <person name="de Vazeille A.R."/>
            <person name="Buell C.R."/>
            <person name="Ying K."/>
            <person name="Li Y."/>
            <person name="Lu T."/>
            <person name="Huang Y."/>
            <person name="Zhao Q."/>
            <person name="Feng Q."/>
            <person name="Zhang L."/>
            <person name="Zhu J."/>
            <person name="Weng Q."/>
            <person name="Mu J."/>
            <person name="Lu Y."/>
            <person name="Fan D."/>
            <person name="Liu Y."/>
            <person name="Guan J."/>
            <person name="Zhang Y."/>
            <person name="Yu S."/>
            <person name="Liu X."/>
            <person name="Zhang Y."/>
            <person name="Hong G."/>
            <person name="Han B."/>
            <person name="Choisne N."/>
            <person name="Demange N."/>
            <person name="Orjeda G."/>
            <person name="Samain S."/>
            <person name="Cattolico L."/>
            <person name="Pelletier E."/>
            <person name="Couloux A."/>
            <person name="Segurens B."/>
            <person name="Wincker P."/>
            <person name="D'Hont A."/>
            <person name="Scarpelli C."/>
            <person name="Weissenbach J."/>
            <person name="Salanoubat M."/>
            <person name="Quetier F."/>
            <person name="Yu Y."/>
            <person name="Kim H.R."/>
            <person name="Rambo T."/>
            <person name="Currie J."/>
            <person name="Collura K."/>
            <person name="Luo M."/>
            <person name="Yang T."/>
            <person name="Ammiraju J.S.S."/>
            <person name="Engler F."/>
            <person name="Soderlund C."/>
            <person name="Wing R.A."/>
            <person name="Palmer L.E."/>
            <person name="de la Bastide M."/>
            <person name="Spiegel L."/>
            <person name="Nascimento L."/>
            <person name="Zutavern T."/>
            <person name="O'Shaughnessy A."/>
            <person name="Dike S."/>
            <person name="Dedhia N."/>
            <person name="Preston R."/>
            <person name="Balija V."/>
            <person name="McCombie W.R."/>
            <person name="Chow T."/>
            <person name="Chen H."/>
            <person name="Chung M."/>
            <person name="Chen C."/>
            <person name="Shaw J."/>
            <person name="Wu H."/>
            <person name="Hsiao K."/>
            <person name="Chao Y."/>
            <person name="Chu M."/>
            <person name="Cheng C."/>
            <person name="Hour A."/>
            <person name="Lee P."/>
            <person name="Lin S."/>
            <person name="Lin Y."/>
            <person name="Liou J."/>
            <person name="Liu S."/>
            <person name="Hsing Y."/>
            <person name="Raghuvanshi S."/>
            <person name="Mohanty A."/>
            <person name="Bharti A.K."/>
            <person name="Gaur A."/>
            <person name="Gupta V."/>
            <person name="Kumar D."/>
            <person name="Ravi V."/>
            <person name="Vij S."/>
            <person name="Kapur A."/>
            <person name="Khurana P."/>
            <person name="Khurana P."/>
            <person name="Khurana J.P."/>
            <person name="Tyagi A.K."/>
            <person name="Gaikwad K."/>
            <person name="Singh A."/>
            <person name="Dalal V."/>
            <person name="Srivastava S."/>
            <person name="Dixit A."/>
            <person name="Pal A.K."/>
            <person name="Ghazi I.A."/>
            <person name="Yadav M."/>
            <person name="Pandit A."/>
            <person name="Bhargava A."/>
            <person name="Sureshbabu K."/>
            <person name="Batra K."/>
            <person name="Sharma T.R."/>
            <person name="Mohapatra T."/>
            <person name="Singh N.K."/>
            <person name="Messing J."/>
            <person name="Nelson A.B."/>
            <person name="Fuks G."/>
            <person name="Kavchok S."/>
            <person name="Keizer G."/>
            <person name="Linton E."/>
            <person name="Llaca V."/>
            <person name="Song R."/>
            <person name="Tanyolac B."/>
            <person name="Young S."/>
            <person name="Ho-Il K."/>
            <person name="Hahn J.H."/>
            <person name="Sangsakoo G."/>
            <person name="Vanavichit A."/>
            <person name="de Mattos Luiz.A.T."/>
            <person name="Zimmer P.D."/>
            <person name="Malone G."/>
            <person name="Dellagostin O."/>
            <person name="de Oliveira A.C."/>
            <person name="Bevan M."/>
            <person name="Bancroft I."/>
            <person name="Minx P."/>
            <person name="Cordum H."/>
            <person name="Wilson R."/>
            <person name="Cheng Z."/>
            <person name="Jin W."/>
            <person name="Jiang J."/>
            <person name="Leong S.A."/>
            <person name="Iwama H."/>
            <person name="Gojobori T."/>
            <person name="Itoh T."/>
            <person name="Niimura Y."/>
            <person name="Fujii Y."/>
            <person name="Habara T."/>
            <person name="Sakai H."/>
            <person name="Sato Y."/>
            <person name="Wilson G."/>
            <person name="Kumar K."/>
            <person name="McCouch S."/>
            <person name="Juretic N."/>
            <person name="Hoen D."/>
            <person name="Wright S."/>
            <person name="Bruskiewich R."/>
            <person name="Bureau T."/>
            <person name="Miyao A."/>
            <person name="Hirochika H."/>
            <person name="Nishikawa T."/>
            <person name="Kadowaki K."/>
            <person name="Sugiura M."/>
            <person name="Burr B."/>
            <person name="Sasaki T."/>
        </authorList>
    </citation>
    <scope>NUCLEOTIDE SEQUENCE [LARGE SCALE GENOMIC DNA]</scope>
    <source>
        <strain evidence="3">cv. Nipponbare</strain>
    </source>
</reference>
<dbReference type="EMBL" id="AC136228">
    <property type="protein sequence ID" value="AAU44303.1"/>
    <property type="molecule type" value="Genomic_DNA"/>
</dbReference>
<protein>
    <submittedName>
        <fullName evidence="2">Os05g0172800 protein</fullName>
    </submittedName>
</protein>
<gene>
    <name evidence="2" type="ordered locus">Os05g0172800</name>
    <name evidence="1" type="ORF">P0672D07.8</name>
</gene>
<dbReference type="EMBL" id="AP008211">
    <property type="protein sequence ID" value="BAF16695.2"/>
    <property type="molecule type" value="Genomic_DNA"/>
</dbReference>
<reference evidence="2" key="7">
    <citation type="submission" date="2012-08" db="EMBL/GenBank/DDBJ databases">
        <title>Oryza sativa nipponbare(GA3) genomic DNA, chromosome 5.</title>
        <authorList>
            <consortium name="IRGSP(International Rice Genome Sequencing Project)"/>
        </authorList>
    </citation>
    <scope>NUCLEOTIDE SEQUENCE</scope>
</reference>
<reference evidence="2" key="8">
    <citation type="submission" date="2012-08" db="EMBL/GenBank/DDBJ databases">
        <title>The Second Rice Annotation Project Meeting (RAP2).</title>
        <authorList>
            <consortium name="The Rice Annotation Project (RAP)"/>
        </authorList>
    </citation>
    <scope>NUCLEOTIDE SEQUENCE</scope>
</reference>
<reference evidence="3" key="6">
    <citation type="journal article" date="2008" name="Nucleic Acids Res.">
        <title>The rice annotation project database (RAP-DB): 2008 update.</title>
        <authorList>
            <consortium name="The rice annotation project (RAP)"/>
        </authorList>
    </citation>
    <scope>GENOME REANNOTATION</scope>
    <source>
        <strain evidence="3">cv. Nipponbare</strain>
    </source>
</reference>
<evidence type="ECO:0000313" key="3">
    <source>
        <dbReference type="Proteomes" id="UP000000763"/>
    </source>
</evidence>
<accession>Q65WU9</accession>
<evidence type="ECO:0000313" key="1">
    <source>
        <dbReference type="EMBL" id="AAU44303.1"/>
    </source>
</evidence>
<proteinExistence type="predicted"/>
<organism evidence="1 3">
    <name type="scientific">Oryza sativa subsp. japonica</name>
    <name type="common">Rice</name>
    <dbReference type="NCBI Taxonomy" id="39947"/>
    <lineage>
        <taxon>Eukaryota</taxon>
        <taxon>Viridiplantae</taxon>
        <taxon>Streptophyta</taxon>
        <taxon>Embryophyta</taxon>
        <taxon>Tracheophyta</taxon>
        <taxon>Spermatophyta</taxon>
        <taxon>Magnoliopsida</taxon>
        <taxon>Liliopsida</taxon>
        <taxon>Poales</taxon>
        <taxon>Poaceae</taxon>
        <taxon>BOP clade</taxon>
        <taxon>Oryzoideae</taxon>
        <taxon>Oryzeae</taxon>
        <taxon>Oryzinae</taxon>
        <taxon>Oryza</taxon>
        <taxon>Oryza sativa</taxon>
    </lineage>
</organism>